<organism evidence="1">
    <name type="scientific">Caudovirales sp. ctyaR3</name>
    <dbReference type="NCBI Taxonomy" id="2827640"/>
    <lineage>
        <taxon>Viruses</taxon>
        <taxon>Duplodnaviria</taxon>
        <taxon>Heunggongvirae</taxon>
        <taxon>Uroviricota</taxon>
        <taxon>Caudoviricetes</taxon>
    </lineage>
</organism>
<name>A0A8S5T4E5_9CAUD</name>
<accession>A0A8S5T4E5</accession>
<sequence length="49" mass="5447">MPVVDIYVNKPVPVQDMEFTFVYDPAMVEAALHPPDSGQEQPFGAEKVL</sequence>
<protein>
    <submittedName>
        <fullName evidence="1">Uncharacterized protein</fullName>
    </submittedName>
</protein>
<reference evidence="1" key="1">
    <citation type="journal article" date="2021" name="Proc. Natl. Acad. Sci. U.S.A.">
        <title>A Catalog of Tens of Thousands of Viruses from Human Metagenomes Reveals Hidden Associations with Chronic Diseases.</title>
        <authorList>
            <person name="Tisza M.J."/>
            <person name="Buck C.B."/>
        </authorList>
    </citation>
    <scope>NUCLEOTIDE SEQUENCE</scope>
    <source>
        <strain evidence="1">CtyaR3</strain>
    </source>
</reference>
<proteinExistence type="predicted"/>
<dbReference type="EMBL" id="BK032746">
    <property type="protein sequence ID" value="DAF58113.1"/>
    <property type="molecule type" value="Genomic_DNA"/>
</dbReference>
<evidence type="ECO:0000313" key="1">
    <source>
        <dbReference type="EMBL" id="DAF58113.1"/>
    </source>
</evidence>